<dbReference type="Gene3D" id="1.20.1280.50">
    <property type="match status" value="1"/>
</dbReference>
<dbReference type="InterPro" id="IPR036047">
    <property type="entry name" value="F-box-like_dom_sf"/>
</dbReference>
<reference evidence="2" key="1">
    <citation type="submission" date="2022-01" db="EMBL/GenBank/DDBJ databases">
        <title>Genome Sequence Resource for Two Populations of Ditylenchus destructor, the Migratory Endoparasitic Phytonematode.</title>
        <authorList>
            <person name="Zhang H."/>
            <person name="Lin R."/>
            <person name="Xie B."/>
        </authorList>
    </citation>
    <scope>NUCLEOTIDE SEQUENCE</scope>
    <source>
        <strain evidence="2">BazhouSP</strain>
    </source>
</reference>
<comment type="caution">
    <text evidence="2">The sequence shown here is derived from an EMBL/GenBank/DDBJ whole genome shotgun (WGS) entry which is preliminary data.</text>
</comment>
<dbReference type="SUPFAM" id="SSF81383">
    <property type="entry name" value="F-box domain"/>
    <property type="match status" value="1"/>
</dbReference>
<dbReference type="EMBL" id="JAKKPZ010000540">
    <property type="protein sequence ID" value="KAI1694199.1"/>
    <property type="molecule type" value="Genomic_DNA"/>
</dbReference>
<organism evidence="2 3">
    <name type="scientific">Ditylenchus destructor</name>
    <dbReference type="NCBI Taxonomy" id="166010"/>
    <lineage>
        <taxon>Eukaryota</taxon>
        <taxon>Metazoa</taxon>
        <taxon>Ecdysozoa</taxon>
        <taxon>Nematoda</taxon>
        <taxon>Chromadorea</taxon>
        <taxon>Rhabditida</taxon>
        <taxon>Tylenchina</taxon>
        <taxon>Tylenchomorpha</taxon>
        <taxon>Sphaerularioidea</taxon>
        <taxon>Anguinidae</taxon>
        <taxon>Anguininae</taxon>
        <taxon>Ditylenchus</taxon>
    </lineage>
</organism>
<evidence type="ECO:0000313" key="3">
    <source>
        <dbReference type="Proteomes" id="UP001201812"/>
    </source>
</evidence>
<dbReference type="InterPro" id="IPR001810">
    <property type="entry name" value="F-box_dom"/>
</dbReference>
<keyword evidence="3" id="KW-1185">Reference proteome</keyword>
<accession>A0AAD4QWP9</accession>
<dbReference type="Proteomes" id="UP001201812">
    <property type="component" value="Unassembled WGS sequence"/>
</dbReference>
<name>A0AAD4QWP9_9BILA</name>
<sequence>MRDCPSRDLRSHFMEDDVLIDVFRPLSRRQLSQSIALVCRRFHRLSNSPYLPNLHVIWSLWTLPIGRPRGRQKFRQTLIPEDMASGNPVFSG</sequence>
<dbReference type="AlphaFoldDB" id="A0AAD4QWP9"/>
<evidence type="ECO:0000259" key="1">
    <source>
        <dbReference type="Pfam" id="PF12937"/>
    </source>
</evidence>
<feature type="domain" description="F-box" evidence="1">
    <location>
        <begin position="16"/>
        <end position="51"/>
    </location>
</feature>
<dbReference type="Pfam" id="PF12937">
    <property type="entry name" value="F-box-like"/>
    <property type="match status" value="1"/>
</dbReference>
<protein>
    <submittedName>
        <fullName evidence="2">F-box-like domain-containing protein</fullName>
    </submittedName>
</protein>
<proteinExistence type="predicted"/>
<evidence type="ECO:0000313" key="2">
    <source>
        <dbReference type="EMBL" id="KAI1694199.1"/>
    </source>
</evidence>
<gene>
    <name evidence="2" type="ORF">DdX_20252</name>
</gene>